<evidence type="ECO:0000313" key="3">
    <source>
        <dbReference type="Proteomes" id="UP001501490"/>
    </source>
</evidence>
<reference evidence="3" key="1">
    <citation type="journal article" date="2019" name="Int. J. Syst. Evol. Microbiol.">
        <title>The Global Catalogue of Microorganisms (GCM) 10K type strain sequencing project: providing services to taxonomists for standard genome sequencing and annotation.</title>
        <authorList>
            <consortium name="The Broad Institute Genomics Platform"/>
            <consortium name="The Broad Institute Genome Sequencing Center for Infectious Disease"/>
            <person name="Wu L."/>
            <person name="Ma J."/>
        </authorList>
    </citation>
    <scope>NUCLEOTIDE SEQUENCE [LARGE SCALE GENOMIC DNA]</scope>
    <source>
        <strain evidence="3">JCM 16929</strain>
    </source>
</reference>
<sequence length="250" mass="26020">MELLGEVWDCATSRQPAPSPATILLCALIALLLVALPTTWRAVRMLVTITHEGAHGVVALLTGRRLHGIRLNADTSGLTVSSGPPRGPGMVATLAAGYLGPAIVGLGATALLLAGYALGVLWALVLLLALLLVQIRNLYGLAVVVGSALVLVGLSWYMPASAQSTLAYVLTWVLLIAAPKPVLELARQRRRGTLRSSDADQLARLTRVPASGWIGLFLVANLAGLVLAAVWLLPGITKAAGSWLGGLVLD</sequence>
<keyword evidence="1" id="KW-1133">Transmembrane helix</keyword>
<proteinExistence type="predicted"/>
<dbReference type="PANTHER" id="PTHR33979">
    <property type="entry name" value="OS02G0221600 PROTEIN"/>
    <property type="match status" value="1"/>
</dbReference>
<keyword evidence="3" id="KW-1185">Reference proteome</keyword>
<organism evidence="2 3">
    <name type="scientific">Microlunatus ginsengisoli</name>
    <dbReference type="NCBI Taxonomy" id="363863"/>
    <lineage>
        <taxon>Bacteria</taxon>
        <taxon>Bacillati</taxon>
        <taxon>Actinomycetota</taxon>
        <taxon>Actinomycetes</taxon>
        <taxon>Propionibacteriales</taxon>
        <taxon>Propionibacteriaceae</taxon>
        <taxon>Microlunatus</taxon>
    </lineage>
</organism>
<feature type="transmembrane region" description="Helical" evidence="1">
    <location>
        <begin position="165"/>
        <end position="183"/>
    </location>
</feature>
<evidence type="ECO:0000256" key="1">
    <source>
        <dbReference type="SAM" id="Phobius"/>
    </source>
</evidence>
<feature type="transmembrane region" description="Helical" evidence="1">
    <location>
        <begin position="213"/>
        <end position="233"/>
    </location>
</feature>
<keyword evidence="1" id="KW-0472">Membrane</keyword>
<dbReference type="Proteomes" id="UP001501490">
    <property type="component" value="Unassembled WGS sequence"/>
</dbReference>
<dbReference type="Pfam" id="PF13398">
    <property type="entry name" value="Peptidase_M50B"/>
    <property type="match status" value="1"/>
</dbReference>
<feature type="transmembrane region" description="Helical" evidence="1">
    <location>
        <begin position="138"/>
        <end position="159"/>
    </location>
</feature>
<dbReference type="PANTHER" id="PTHR33979:SF2">
    <property type="entry name" value="PEPTIDASE M50B-LIKE-DOMAIN-CONTAINING PROTEIN"/>
    <property type="match status" value="1"/>
</dbReference>
<comment type="caution">
    <text evidence="2">The sequence shown here is derived from an EMBL/GenBank/DDBJ whole genome shotgun (WGS) entry which is preliminary data.</text>
</comment>
<evidence type="ECO:0000313" key="2">
    <source>
        <dbReference type="EMBL" id="GAA3632345.1"/>
    </source>
</evidence>
<accession>A0ABP7AHP7</accession>
<feature type="transmembrane region" description="Helical" evidence="1">
    <location>
        <begin position="21"/>
        <end position="40"/>
    </location>
</feature>
<dbReference type="InterPro" id="IPR049500">
    <property type="entry name" value="Peptidase_M50B-like"/>
</dbReference>
<gene>
    <name evidence="2" type="ORF">GCM10022236_38600</name>
</gene>
<dbReference type="RefSeq" id="WP_344807626.1">
    <property type="nucleotide sequence ID" value="NZ_BAABAB010000029.1"/>
</dbReference>
<feature type="transmembrane region" description="Helical" evidence="1">
    <location>
        <begin position="98"/>
        <end position="131"/>
    </location>
</feature>
<protein>
    <submittedName>
        <fullName evidence="2">M50 family metallopeptidase</fullName>
    </submittedName>
</protein>
<keyword evidence="1" id="KW-0812">Transmembrane</keyword>
<dbReference type="EMBL" id="BAABAB010000029">
    <property type="protein sequence ID" value="GAA3632345.1"/>
    <property type="molecule type" value="Genomic_DNA"/>
</dbReference>
<name>A0ABP7AHP7_9ACTN</name>